<dbReference type="eggNOG" id="COG1807">
    <property type="taxonomic scope" value="Bacteria"/>
</dbReference>
<comment type="subcellular location">
    <subcellularLocation>
        <location evidence="1">Cell membrane</location>
        <topology evidence="1">Multi-pass membrane protein</topology>
    </subcellularLocation>
</comment>
<evidence type="ECO:0000313" key="13">
    <source>
        <dbReference type="Proteomes" id="UP000000657"/>
    </source>
</evidence>
<keyword evidence="2" id="KW-1003">Cell membrane</keyword>
<dbReference type="AlphaFoldDB" id="Q0RSU8"/>
<dbReference type="InterPro" id="IPR050297">
    <property type="entry name" value="LipidA_mod_glycosyltrf_83"/>
</dbReference>
<dbReference type="KEGG" id="fal:FRAAL0683"/>
<feature type="region of interest" description="Disordered" evidence="8">
    <location>
        <begin position="656"/>
        <end position="719"/>
    </location>
</feature>
<keyword evidence="3" id="KW-0328">Glycosyltransferase</keyword>
<dbReference type="Pfam" id="PF24878">
    <property type="entry name" value="YkcB_C"/>
    <property type="match status" value="1"/>
</dbReference>
<reference evidence="12 13" key="1">
    <citation type="journal article" date="2007" name="Genome Res.">
        <title>Genome characteristics of facultatively symbiotic Frankia sp. strains reflect host range and host plant biogeography.</title>
        <authorList>
            <person name="Normand P."/>
            <person name="Lapierre P."/>
            <person name="Tisa L.S."/>
            <person name="Gogarten J.P."/>
            <person name="Alloisio N."/>
            <person name="Bagnarol E."/>
            <person name="Bassi C.A."/>
            <person name="Berry A.M."/>
            <person name="Bickhart D.M."/>
            <person name="Choisne N."/>
            <person name="Couloux A."/>
            <person name="Cournoyer B."/>
            <person name="Cruveiller S."/>
            <person name="Daubin V."/>
            <person name="Demange N."/>
            <person name="Francino M.P."/>
            <person name="Goltsman E."/>
            <person name="Huang Y."/>
            <person name="Kopp O.R."/>
            <person name="Labarre L."/>
            <person name="Lapidus A."/>
            <person name="Lavire C."/>
            <person name="Marechal J."/>
            <person name="Martinez M."/>
            <person name="Mastronunzio J.E."/>
            <person name="Mullin B.C."/>
            <person name="Niemann J."/>
            <person name="Pujic P."/>
            <person name="Rawnsley T."/>
            <person name="Rouy Z."/>
            <person name="Schenowitz C."/>
            <person name="Sellstedt A."/>
            <person name="Tavares F."/>
            <person name="Tomkins J.P."/>
            <person name="Vallenet D."/>
            <person name="Valverde C."/>
            <person name="Wall L.G."/>
            <person name="Wang Y."/>
            <person name="Medigue C."/>
            <person name="Benson D.R."/>
        </authorList>
    </citation>
    <scope>NUCLEOTIDE SEQUENCE [LARGE SCALE GENOMIC DNA]</scope>
    <source>
        <strain evidence="13">DSM 45986 / CECT 9034 / ACN14a</strain>
    </source>
</reference>
<evidence type="ECO:0000256" key="1">
    <source>
        <dbReference type="ARBA" id="ARBA00004651"/>
    </source>
</evidence>
<evidence type="ECO:0000256" key="7">
    <source>
        <dbReference type="ARBA" id="ARBA00023136"/>
    </source>
</evidence>
<protein>
    <submittedName>
        <fullName evidence="12">Membrane protein putative Glycosyl transferase and kinase domains</fullName>
    </submittedName>
</protein>
<feature type="transmembrane region" description="Helical" evidence="9">
    <location>
        <begin position="162"/>
        <end position="183"/>
    </location>
</feature>
<feature type="transmembrane region" description="Helical" evidence="9">
    <location>
        <begin position="189"/>
        <end position="209"/>
    </location>
</feature>
<evidence type="ECO:0000256" key="3">
    <source>
        <dbReference type="ARBA" id="ARBA00022676"/>
    </source>
</evidence>
<accession>Q0RSU8</accession>
<evidence type="ECO:0000259" key="10">
    <source>
        <dbReference type="Pfam" id="PF13231"/>
    </source>
</evidence>
<proteinExistence type="predicted"/>
<dbReference type="GO" id="GO:0016763">
    <property type="term" value="F:pentosyltransferase activity"/>
    <property type="evidence" value="ECO:0007669"/>
    <property type="project" value="TreeGrafter"/>
</dbReference>
<feature type="compositionally biased region" description="Low complexity" evidence="8">
    <location>
        <begin position="34"/>
        <end position="53"/>
    </location>
</feature>
<dbReference type="PANTHER" id="PTHR33908">
    <property type="entry name" value="MANNOSYLTRANSFERASE YKCB-RELATED"/>
    <property type="match status" value="1"/>
</dbReference>
<name>Q0RSU8_FRAAA</name>
<evidence type="ECO:0000256" key="4">
    <source>
        <dbReference type="ARBA" id="ARBA00022679"/>
    </source>
</evidence>
<evidence type="ECO:0000256" key="8">
    <source>
        <dbReference type="SAM" id="MobiDB-lite"/>
    </source>
</evidence>
<evidence type="ECO:0000256" key="2">
    <source>
        <dbReference type="ARBA" id="ARBA00022475"/>
    </source>
</evidence>
<dbReference type="Pfam" id="PF13231">
    <property type="entry name" value="PMT_2"/>
    <property type="match status" value="1"/>
</dbReference>
<evidence type="ECO:0000256" key="6">
    <source>
        <dbReference type="ARBA" id="ARBA00022989"/>
    </source>
</evidence>
<evidence type="ECO:0000256" key="5">
    <source>
        <dbReference type="ARBA" id="ARBA00022692"/>
    </source>
</evidence>
<dbReference type="InterPro" id="IPR038731">
    <property type="entry name" value="RgtA/B/C-like"/>
</dbReference>
<dbReference type="HOGENOM" id="CLU_007261_1_0_11"/>
<evidence type="ECO:0000256" key="9">
    <source>
        <dbReference type="SAM" id="Phobius"/>
    </source>
</evidence>
<keyword evidence="13" id="KW-1185">Reference proteome</keyword>
<dbReference type="EMBL" id="CT573213">
    <property type="protein sequence ID" value="CAJ59357.1"/>
    <property type="molecule type" value="Genomic_DNA"/>
</dbReference>
<dbReference type="GO" id="GO:0009103">
    <property type="term" value="P:lipopolysaccharide biosynthetic process"/>
    <property type="evidence" value="ECO:0007669"/>
    <property type="project" value="UniProtKB-ARBA"/>
</dbReference>
<evidence type="ECO:0000259" key="11">
    <source>
        <dbReference type="Pfam" id="PF24878"/>
    </source>
</evidence>
<gene>
    <name evidence="12" type="ordered locus">FRAAL0683</name>
</gene>
<feature type="transmembrane region" description="Helical" evidence="9">
    <location>
        <begin position="285"/>
        <end position="303"/>
    </location>
</feature>
<keyword evidence="5 9" id="KW-0812">Transmembrane</keyword>
<evidence type="ECO:0000313" key="12">
    <source>
        <dbReference type="EMBL" id="CAJ59357.1"/>
    </source>
</evidence>
<dbReference type="Proteomes" id="UP000000657">
    <property type="component" value="Chromosome"/>
</dbReference>
<feature type="compositionally biased region" description="Low complexity" evidence="8">
    <location>
        <begin position="65"/>
        <end position="77"/>
    </location>
</feature>
<feature type="domain" description="Putative mannosyltransferase YkcA/B-like C-terminal" evidence="11">
    <location>
        <begin position="733"/>
        <end position="822"/>
    </location>
</feature>
<feature type="transmembrane region" description="Helical" evidence="9">
    <location>
        <begin position="459"/>
        <end position="478"/>
    </location>
</feature>
<dbReference type="STRING" id="326424.FRAAL0683"/>
<feature type="transmembrane region" description="Helical" evidence="9">
    <location>
        <begin position="430"/>
        <end position="447"/>
    </location>
</feature>
<dbReference type="InterPro" id="IPR056785">
    <property type="entry name" value="YkcA/B-like_C"/>
</dbReference>
<sequence>MIPMSPTLTDPIPRDGGRRAQGHRRRLPWSRTEPAAPAGPAAPTDPGAPTDPDVPADHDAPTVLGPAAEGAVPPAAAEPDPRWVRPALIVLLVGTGVLYLWDLSASGWANAFYSAAVQAGSVSWKAFFYGSSDAGNSITVDKPPASLWVMALSARIFGLNSWSLLVPQALMGVGTVGLLYATVRRQLSAGAGLLAGAVLALTPVAALMFRFNNPDALLVLLLVAGAYATLRAVEQASTRWMVLAGVLVSFAFLTKLLQALVVVPIFALVYLACAPTSFWRRVRQTLAGGLGLLIPAGLFIAIVELVPDSSRPYIGGSQHNSLLELTLGYNGLGRLTGNETGSVGGGGAGGRRGFGLLQNGAAAALPGGGTGAGTGTGTGTGAGGAAGLANGAAGGMPFPGGGGPGGGRGGGMWGSTGWTRMFGSEVGGQISWLLPAALILLVAGLWITRRAPRTDRLRAAFALWGGWLLVTGIIFSQMKGIFHAYYTVALAPAVGALVGMGAVLLWRHRRHPAAALAGAATIAATTAWSWTLLHRTADWHPWIRYAVLVAGIIATLGFLATVRLPRRASIGVAAVALVAGLLGPGAYAVATAGTPHTGSIPSAGPAGAGFGGPGGFMRRLNGQPGGTGRNQAGGAFPGGGQTGTFPGGGQGTFPGGGQTGGFPGGGQGGFPGGGQTGGFPGFPGGTTGGAGGTTGGGTGNGATGSPGTTQGRGGMRGGMGGLLDAAKPSDAIVKLFKQNADSYTWVAAAVGSNSAAGYQLATREPVMPIGGFNGSDPSPTLAQFKKYVTEGKIHYFIGGGGFGQANGGSNSSQEIAAWITENFTEKTVGGVTLYDLTAPKASTSTSSSTTTTRTT</sequence>
<feature type="region of interest" description="Disordered" evidence="8">
    <location>
        <begin position="1"/>
        <end position="77"/>
    </location>
</feature>
<keyword evidence="7 9" id="KW-0472">Membrane</keyword>
<feature type="transmembrane region" description="Helical" evidence="9">
    <location>
        <begin position="513"/>
        <end position="530"/>
    </location>
</feature>
<keyword evidence="6 9" id="KW-1133">Transmembrane helix</keyword>
<keyword evidence="4 12" id="KW-0808">Transferase</keyword>
<feature type="transmembrane region" description="Helical" evidence="9">
    <location>
        <begin position="569"/>
        <end position="590"/>
    </location>
</feature>
<feature type="transmembrane region" description="Helical" evidence="9">
    <location>
        <begin position="542"/>
        <end position="562"/>
    </location>
</feature>
<dbReference type="GO" id="GO:0010041">
    <property type="term" value="P:response to iron(III) ion"/>
    <property type="evidence" value="ECO:0007669"/>
    <property type="project" value="TreeGrafter"/>
</dbReference>
<dbReference type="GO" id="GO:0005886">
    <property type="term" value="C:plasma membrane"/>
    <property type="evidence" value="ECO:0007669"/>
    <property type="project" value="UniProtKB-SubCell"/>
</dbReference>
<dbReference type="PANTHER" id="PTHR33908:SF3">
    <property type="entry name" value="UNDECAPRENYL PHOSPHATE-ALPHA-4-AMINO-4-DEOXY-L-ARABINOSE ARABINOSYL TRANSFERASE"/>
    <property type="match status" value="1"/>
</dbReference>
<feature type="domain" description="Glycosyltransferase RgtA/B/C/D-like" evidence="10">
    <location>
        <begin position="141"/>
        <end position="291"/>
    </location>
</feature>
<keyword evidence="12" id="KW-0418">Kinase</keyword>
<feature type="transmembrane region" description="Helical" evidence="9">
    <location>
        <begin position="240"/>
        <end position="273"/>
    </location>
</feature>
<organism evidence="12 13">
    <name type="scientific">Frankia alni (strain DSM 45986 / CECT 9034 / ACN14a)</name>
    <dbReference type="NCBI Taxonomy" id="326424"/>
    <lineage>
        <taxon>Bacteria</taxon>
        <taxon>Bacillati</taxon>
        <taxon>Actinomycetota</taxon>
        <taxon>Actinomycetes</taxon>
        <taxon>Frankiales</taxon>
        <taxon>Frankiaceae</taxon>
        <taxon>Frankia</taxon>
    </lineage>
</organism>
<dbReference type="GO" id="GO:0016301">
    <property type="term" value="F:kinase activity"/>
    <property type="evidence" value="ECO:0007669"/>
    <property type="project" value="UniProtKB-KW"/>
</dbReference>
<feature type="transmembrane region" description="Helical" evidence="9">
    <location>
        <begin position="484"/>
        <end position="506"/>
    </location>
</feature>